<sequence>MTWSLLSVVTLVLLHSADVAAGAYPPGPNRFLGSCLDSTWVKSMETDLSVSSQERYSSGRLVRPFMQIGLTYPRYQVGDPRTAAGTAYTDECMINGQLFYGANQPSDGSSRGEVNGTLILDMGDWDTSVLASMVAAIIAEEAVSCVLVKRVELSGS</sequence>
<dbReference type="AlphaFoldDB" id="A0A6A3LYZ7"/>
<evidence type="ECO:0000313" key="7">
    <source>
        <dbReference type="Proteomes" id="UP000435112"/>
    </source>
</evidence>
<accession>A0A6A3LYZ7</accession>
<organism evidence="3 5">
    <name type="scientific">Phytophthora rubi</name>
    <dbReference type="NCBI Taxonomy" id="129364"/>
    <lineage>
        <taxon>Eukaryota</taxon>
        <taxon>Sar</taxon>
        <taxon>Stramenopiles</taxon>
        <taxon>Oomycota</taxon>
        <taxon>Peronosporomycetes</taxon>
        <taxon>Peronosporales</taxon>
        <taxon>Peronosporaceae</taxon>
        <taxon>Phytophthora</taxon>
    </lineage>
</organism>
<name>A0A6A3LYZ7_9STRA</name>
<dbReference type="Proteomes" id="UP000435112">
    <property type="component" value="Unassembled WGS sequence"/>
</dbReference>
<evidence type="ECO:0000313" key="2">
    <source>
        <dbReference type="EMBL" id="KAE8977557.1"/>
    </source>
</evidence>
<proteinExistence type="predicted"/>
<keyword evidence="1" id="KW-0732">Signal</keyword>
<dbReference type="EMBL" id="QXFT01003211">
    <property type="protein sequence ID" value="KAE9288118.1"/>
    <property type="molecule type" value="Genomic_DNA"/>
</dbReference>
<evidence type="ECO:0000313" key="6">
    <source>
        <dbReference type="Proteomes" id="UP000434957"/>
    </source>
</evidence>
<evidence type="ECO:0000313" key="3">
    <source>
        <dbReference type="EMBL" id="KAE9023025.1"/>
    </source>
</evidence>
<dbReference type="Proteomes" id="UP000434957">
    <property type="component" value="Unassembled WGS sequence"/>
</dbReference>
<evidence type="ECO:0000256" key="1">
    <source>
        <dbReference type="SAM" id="SignalP"/>
    </source>
</evidence>
<dbReference type="Proteomes" id="UP000429607">
    <property type="component" value="Unassembled WGS sequence"/>
</dbReference>
<gene>
    <name evidence="3" type="ORF">PR001_g13018</name>
    <name evidence="2" type="ORF">PR002_g24980</name>
    <name evidence="4" type="ORF">PR003_g25880</name>
</gene>
<dbReference type="EMBL" id="QXFU01003189">
    <property type="protein sequence ID" value="KAE8977557.1"/>
    <property type="molecule type" value="Genomic_DNA"/>
</dbReference>
<evidence type="ECO:0000313" key="5">
    <source>
        <dbReference type="Proteomes" id="UP000429607"/>
    </source>
</evidence>
<comment type="caution">
    <text evidence="3">The sequence shown here is derived from an EMBL/GenBank/DDBJ whole genome shotgun (WGS) entry which is preliminary data.</text>
</comment>
<feature type="signal peptide" evidence="1">
    <location>
        <begin position="1"/>
        <end position="22"/>
    </location>
</feature>
<dbReference type="OrthoDB" id="71223at2759"/>
<reference evidence="5 7" key="1">
    <citation type="submission" date="2018-09" db="EMBL/GenBank/DDBJ databases">
        <title>Genomic investigation of the strawberry pathogen Phytophthora fragariae indicates pathogenicity is determined by transcriptional variation in three key races.</title>
        <authorList>
            <person name="Adams T.M."/>
            <person name="Armitage A.D."/>
            <person name="Sobczyk M.K."/>
            <person name="Bates H.J."/>
            <person name="Dunwell J.M."/>
            <person name="Nellist C.F."/>
            <person name="Harrison R.J."/>
        </authorList>
    </citation>
    <scope>NUCLEOTIDE SEQUENCE [LARGE SCALE GENOMIC DNA]</scope>
    <source>
        <strain evidence="3 5">SCRP249</strain>
        <strain evidence="2 7">SCRP324</strain>
        <strain evidence="4 6">SCRP333</strain>
    </source>
</reference>
<keyword evidence="6" id="KW-1185">Reference proteome</keyword>
<dbReference type="EMBL" id="QXFV01000869">
    <property type="protein sequence ID" value="KAE9023025.1"/>
    <property type="molecule type" value="Genomic_DNA"/>
</dbReference>
<evidence type="ECO:0000313" key="4">
    <source>
        <dbReference type="EMBL" id="KAE9288118.1"/>
    </source>
</evidence>
<protein>
    <submittedName>
        <fullName evidence="3">Uncharacterized protein</fullName>
    </submittedName>
</protein>
<feature type="chain" id="PRO_5036380089" evidence="1">
    <location>
        <begin position="23"/>
        <end position="156"/>
    </location>
</feature>